<feature type="chain" id="PRO_5032802177" description="Caspase family p20 domain-containing protein" evidence="1">
    <location>
        <begin position="19"/>
        <end position="1025"/>
    </location>
</feature>
<organism evidence="2 3">
    <name type="scientific">Symbiodinium necroappetens</name>
    <dbReference type="NCBI Taxonomy" id="1628268"/>
    <lineage>
        <taxon>Eukaryota</taxon>
        <taxon>Sar</taxon>
        <taxon>Alveolata</taxon>
        <taxon>Dinophyceae</taxon>
        <taxon>Suessiales</taxon>
        <taxon>Symbiodiniaceae</taxon>
        <taxon>Symbiodinium</taxon>
    </lineage>
</organism>
<feature type="signal peptide" evidence="1">
    <location>
        <begin position="1"/>
        <end position="18"/>
    </location>
</feature>
<name>A0A812SVM9_9DINO</name>
<keyword evidence="3" id="KW-1185">Reference proteome</keyword>
<comment type="caution">
    <text evidence="2">The sequence shown here is derived from an EMBL/GenBank/DDBJ whole genome shotgun (WGS) entry which is preliminary data.</text>
</comment>
<dbReference type="OrthoDB" id="409844at2759"/>
<keyword evidence="1" id="KW-0732">Signal</keyword>
<protein>
    <recommendedName>
        <fullName evidence="4">Caspase family p20 domain-containing protein</fullName>
    </recommendedName>
</protein>
<dbReference type="AlphaFoldDB" id="A0A812SVM9"/>
<dbReference type="SUPFAM" id="SSF52129">
    <property type="entry name" value="Caspase-like"/>
    <property type="match status" value="1"/>
</dbReference>
<evidence type="ECO:0008006" key="4">
    <source>
        <dbReference type="Google" id="ProtNLM"/>
    </source>
</evidence>
<dbReference type="InterPro" id="IPR029030">
    <property type="entry name" value="Caspase-like_dom_sf"/>
</dbReference>
<dbReference type="Proteomes" id="UP000601435">
    <property type="component" value="Unassembled WGS sequence"/>
</dbReference>
<proteinExistence type="predicted"/>
<evidence type="ECO:0000313" key="3">
    <source>
        <dbReference type="Proteomes" id="UP000601435"/>
    </source>
</evidence>
<evidence type="ECO:0000313" key="2">
    <source>
        <dbReference type="EMBL" id="CAE7497849.1"/>
    </source>
</evidence>
<sequence>MPASLCLRVFASVRCVWAVISNDHEDIPRAFRGAQRLHGHLSAGPQGLLVESAVAIFNKSTDEICQELSQAATCLDSHGLSKIFFVYYAGHVVSDYPDFYYIEPIPGQSNIDLTYAAMKSVSNRNLERVNTTVFLDGCARQVAPQEEEETVKSHWTNTFTTLCPASFGHGVRDGAILVRCLQHCCELKFATVDDFLNGVLELTRQLSFGGLFARHIHPTELNPLLELPFPKEHTSGGTCFLRFALHLWTDEWLESDDHQEVDLSPLIHTLREVVCLLVTCDMWSGADAWGELQVLSCCQSLDDVLAELQNHDRKIQWKLQCDSVPEYIRKYLVEAVVEAVRAWHNQNGILDEPPDVEDVVERLGSLCSRITRWYELLYEGTQDATGRRYRFLKVEGAVPEQFTGAEMQETATEVQEVCQYFGIRAQVCLVPGSLWAIFCSEEPPNPDQRKGFCEKFGRWVEERRKSGVRGWSRAEPPCWKPSHAVPSRIRNVVQKVQNFVDTDSGSAPCCMWLRACTLRRLVARSCSQRNPEERYEAWRVVIFEGLSEIRGSAWLQGAGDLRCVVLRNLWDESFGEQLADLVGVADRRGLQMRPEIPALLFLAQEAGVELQQEDLVQVMASGGQEVLRSYVKQFIREVLSQRQDAKLKLLASKEVMGTDASAIYVFYAGDPAIEGEGGGNFTQALCRFGLPSVPTPATDSGHSAFGVPIFLALLCCMVCCLVGDSACMYRALRASHRPALRPQAGGRRHALVLSCVRFLERGKVQFDMESQRSGESMAKLLKELGYHVLHFQDPDQETVQAGLKFIAAESDAESTTFIFYAGPVFQDEVGQLMRLFIDPARGQQVFHLGKWILDLQRNLVPRTSGLKPASGTNMVFAMDGCSKTPPPESTGAEAPIPTPPSKKLPWYMYKGYKGGLCCILSCAVSQHDRRDFSESLLGHLRIAKSAADLCDGISADCRNSGSRPWIMSSGDLSAISLGNPSHDPVSSLPCARKYPRRYGCHTRRLNILTVIAACLPLLGLGCLRV</sequence>
<reference evidence="2" key="1">
    <citation type="submission" date="2021-02" db="EMBL/GenBank/DDBJ databases">
        <authorList>
            <person name="Dougan E. K."/>
            <person name="Rhodes N."/>
            <person name="Thang M."/>
            <person name="Chan C."/>
        </authorList>
    </citation>
    <scope>NUCLEOTIDE SEQUENCE</scope>
</reference>
<accession>A0A812SVM9</accession>
<gene>
    <name evidence="2" type="ORF">SNEC2469_LOCUS14163</name>
</gene>
<dbReference type="EMBL" id="CAJNJA010022686">
    <property type="protein sequence ID" value="CAE7497849.1"/>
    <property type="molecule type" value="Genomic_DNA"/>
</dbReference>
<evidence type="ECO:0000256" key="1">
    <source>
        <dbReference type="SAM" id="SignalP"/>
    </source>
</evidence>